<evidence type="ECO:0000313" key="2">
    <source>
        <dbReference type="Proteomes" id="UP001632038"/>
    </source>
</evidence>
<reference evidence="2" key="1">
    <citation type="journal article" date="2024" name="IScience">
        <title>Strigolactones Initiate the Formation of Haustorium-like Structures in Castilleja.</title>
        <authorList>
            <person name="Buerger M."/>
            <person name="Peterson D."/>
            <person name="Chory J."/>
        </authorList>
    </citation>
    <scope>NUCLEOTIDE SEQUENCE [LARGE SCALE GENOMIC DNA]</scope>
</reference>
<accession>A0ABD3EK10</accession>
<organism evidence="1 2">
    <name type="scientific">Castilleja foliolosa</name>
    <dbReference type="NCBI Taxonomy" id="1961234"/>
    <lineage>
        <taxon>Eukaryota</taxon>
        <taxon>Viridiplantae</taxon>
        <taxon>Streptophyta</taxon>
        <taxon>Embryophyta</taxon>
        <taxon>Tracheophyta</taxon>
        <taxon>Spermatophyta</taxon>
        <taxon>Magnoliopsida</taxon>
        <taxon>eudicotyledons</taxon>
        <taxon>Gunneridae</taxon>
        <taxon>Pentapetalae</taxon>
        <taxon>asterids</taxon>
        <taxon>lamiids</taxon>
        <taxon>Lamiales</taxon>
        <taxon>Orobanchaceae</taxon>
        <taxon>Pedicularideae</taxon>
        <taxon>Castillejinae</taxon>
        <taxon>Castilleja</taxon>
    </lineage>
</organism>
<comment type="caution">
    <text evidence="1">The sequence shown here is derived from an EMBL/GenBank/DDBJ whole genome shotgun (WGS) entry which is preliminary data.</text>
</comment>
<dbReference type="EMBL" id="JAVIJP010000005">
    <property type="protein sequence ID" value="KAL3653576.1"/>
    <property type="molecule type" value="Genomic_DNA"/>
</dbReference>
<name>A0ABD3EK10_9LAMI</name>
<dbReference type="AlphaFoldDB" id="A0ABD3EK10"/>
<sequence length="61" mass="6716">MRLLFDLLKSALYTFQIARKGGIKSAMTRFWCLGFKFSDSGTGLALAILADIVQDLQASIC</sequence>
<proteinExistence type="predicted"/>
<gene>
    <name evidence="1" type="ORF">CASFOL_003257</name>
</gene>
<protein>
    <submittedName>
        <fullName evidence="1">Uncharacterized protein</fullName>
    </submittedName>
</protein>
<keyword evidence="2" id="KW-1185">Reference proteome</keyword>
<dbReference type="Proteomes" id="UP001632038">
    <property type="component" value="Unassembled WGS sequence"/>
</dbReference>
<evidence type="ECO:0000313" key="1">
    <source>
        <dbReference type="EMBL" id="KAL3653576.1"/>
    </source>
</evidence>